<feature type="transmembrane region" description="Helical" evidence="1">
    <location>
        <begin position="189"/>
        <end position="209"/>
    </location>
</feature>
<dbReference type="EMBL" id="CP015217">
    <property type="protein sequence ID" value="AOP34211.1"/>
    <property type="molecule type" value="Genomic_DNA"/>
</dbReference>
<accession>A0A1D7UXE4</accession>
<dbReference type="AlphaFoldDB" id="A0A1D7UXE4"/>
<dbReference type="NCBIfam" id="NF047435">
    <property type="entry name" value="LA_2272_fam_lipo"/>
    <property type="match status" value="1"/>
</dbReference>
<keyword evidence="1" id="KW-1133">Transmembrane helix</keyword>
<sequence length="213" mass="23124">MKTNSSQNFLSQICIWIGCYFVLSSCAIGGIEGNKPLVKIPKNSNMEVLRINLIYGETDNLFGLNIGLSNEVRHDLTGIQIGILNRAKNGPFSIQVGLYNQLDGVGYAIRTGLINYGGKNSMYHQNIPIYLLGGVTLGAINLDSEGGANVGIANLFVSGFNVGFLNVLTSGFTIGLINHGFGNTFSLGIINYCEFGPLYVMILANYCYYPDRE</sequence>
<keyword evidence="1" id="KW-0472">Membrane</keyword>
<evidence type="ECO:0000313" key="3">
    <source>
        <dbReference type="Proteomes" id="UP000094197"/>
    </source>
</evidence>
<dbReference type="Proteomes" id="UP000094197">
    <property type="component" value="Chromosome 1"/>
</dbReference>
<gene>
    <name evidence="2" type="ORF">A0128_10345</name>
</gene>
<reference evidence="2 3" key="1">
    <citation type="submission" date="2016-04" db="EMBL/GenBank/DDBJ databases">
        <title>Complete genome seqeunce of Leptospira alstonii serovar Room22.</title>
        <authorList>
            <person name="Nally J.E."/>
            <person name="Bayles D.O."/>
            <person name="Hurley D."/>
            <person name="Fanning S."/>
            <person name="McMahon B.J."/>
            <person name="Arent Z."/>
        </authorList>
    </citation>
    <scope>NUCLEOTIDE SEQUENCE [LARGE SCALE GENOMIC DNA]</scope>
    <source>
        <strain evidence="2 3">GWTS #1</strain>
    </source>
</reference>
<dbReference type="KEGG" id="laj:A0128_10345"/>
<proteinExistence type="predicted"/>
<dbReference type="InterPro" id="IPR058093">
    <property type="entry name" value="LA_2272-like"/>
</dbReference>
<evidence type="ECO:0000313" key="2">
    <source>
        <dbReference type="EMBL" id="AOP34211.1"/>
    </source>
</evidence>
<dbReference type="NCBIfam" id="NF047436">
    <property type="entry name" value="LA_2272_repeat"/>
    <property type="match status" value="1"/>
</dbReference>
<feature type="transmembrane region" description="Helical" evidence="1">
    <location>
        <begin position="155"/>
        <end position="177"/>
    </location>
</feature>
<dbReference type="PROSITE" id="PS51257">
    <property type="entry name" value="PROKAR_LIPOPROTEIN"/>
    <property type="match status" value="1"/>
</dbReference>
<organism evidence="2 3">
    <name type="scientific">Leptospira tipperaryensis</name>
    <dbReference type="NCBI Taxonomy" id="2564040"/>
    <lineage>
        <taxon>Bacteria</taxon>
        <taxon>Pseudomonadati</taxon>
        <taxon>Spirochaetota</taxon>
        <taxon>Spirochaetia</taxon>
        <taxon>Leptospirales</taxon>
        <taxon>Leptospiraceae</taxon>
        <taxon>Leptospira</taxon>
    </lineage>
</organism>
<feature type="transmembrane region" description="Helical" evidence="1">
    <location>
        <begin position="9"/>
        <end position="31"/>
    </location>
</feature>
<keyword evidence="1" id="KW-0812">Transmembrane</keyword>
<evidence type="ECO:0000256" key="1">
    <source>
        <dbReference type="SAM" id="Phobius"/>
    </source>
</evidence>
<feature type="transmembrane region" description="Helical" evidence="1">
    <location>
        <begin position="127"/>
        <end position="143"/>
    </location>
</feature>
<dbReference type="RefSeq" id="WP_069607438.1">
    <property type="nucleotide sequence ID" value="NZ_CP015217.1"/>
</dbReference>
<protein>
    <recommendedName>
        <fullName evidence="4">PPE family protein</fullName>
    </recommendedName>
</protein>
<evidence type="ECO:0008006" key="4">
    <source>
        <dbReference type="Google" id="ProtNLM"/>
    </source>
</evidence>
<name>A0A1D7UXE4_9LEPT</name>
<keyword evidence="3" id="KW-1185">Reference proteome</keyword>